<evidence type="ECO:0000313" key="2">
    <source>
        <dbReference type="Proteomes" id="UP000694401"/>
    </source>
</evidence>
<dbReference type="Proteomes" id="UP000694401">
    <property type="component" value="Unassembled WGS sequence"/>
</dbReference>
<accession>A0A8D2PNY6</accession>
<protein>
    <submittedName>
        <fullName evidence="1">Uncharacterized protein</fullName>
    </submittedName>
</protein>
<evidence type="ECO:0000313" key="1">
    <source>
        <dbReference type="Ensembl" id="ENSZLMP00000016441.1"/>
    </source>
</evidence>
<organism evidence="1 2">
    <name type="scientific">Zosterops lateralis melanops</name>
    <dbReference type="NCBI Taxonomy" id="1220523"/>
    <lineage>
        <taxon>Eukaryota</taxon>
        <taxon>Metazoa</taxon>
        <taxon>Chordata</taxon>
        <taxon>Craniata</taxon>
        <taxon>Vertebrata</taxon>
        <taxon>Euteleostomi</taxon>
        <taxon>Archelosauria</taxon>
        <taxon>Archosauria</taxon>
        <taxon>Dinosauria</taxon>
        <taxon>Saurischia</taxon>
        <taxon>Theropoda</taxon>
        <taxon>Coelurosauria</taxon>
        <taxon>Aves</taxon>
        <taxon>Neognathae</taxon>
        <taxon>Neoaves</taxon>
        <taxon>Telluraves</taxon>
        <taxon>Australaves</taxon>
        <taxon>Passeriformes</taxon>
        <taxon>Sylvioidea</taxon>
        <taxon>Zosteropidae</taxon>
        <taxon>Zosterops</taxon>
    </lineage>
</organism>
<name>A0A8D2PNY6_ZOSLA</name>
<dbReference type="AlphaFoldDB" id="A0A8D2PNY6"/>
<dbReference type="Ensembl" id="ENSZLMT00000016895.1">
    <property type="protein sequence ID" value="ENSZLMP00000016441.1"/>
    <property type="gene ID" value="ENSZLMG00000011438.1"/>
</dbReference>
<reference evidence="1" key="2">
    <citation type="submission" date="2025-09" db="UniProtKB">
        <authorList>
            <consortium name="Ensembl"/>
        </authorList>
    </citation>
    <scope>IDENTIFICATION</scope>
</reference>
<sequence>MKKKEEGEEEGEKEGLRQCPKSSILLHVLLYTKILKSKFSEFQQETSIFFLTGSRKIQENSEGFHLFSQLKAPVLSSSRMELPGEPAGRVSPCWLGWVYKPNERQIM</sequence>
<proteinExistence type="predicted"/>
<reference evidence="1" key="1">
    <citation type="submission" date="2025-08" db="UniProtKB">
        <authorList>
            <consortium name="Ensembl"/>
        </authorList>
    </citation>
    <scope>IDENTIFICATION</scope>
</reference>
<keyword evidence="2" id="KW-1185">Reference proteome</keyword>